<evidence type="ECO:0000256" key="11">
    <source>
        <dbReference type="ARBA" id="ARBA00022989"/>
    </source>
</evidence>
<evidence type="ECO:0000256" key="13">
    <source>
        <dbReference type="ARBA" id="ARBA00023136"/>
    </source>
</evidence>
<reference evidence="21" key="2">
    <citation type="submission" date="2021-11" db="EMBL/GenBank/DDBJ databases">
        <authorList>
            <person name="Riesbeck K."/>
        </authorList>
    </citation>
    <scope>NUCLEOTIDE SEQUENCE [LARGE SCALE GENOMIC DNA]</scope>
</reference>
<evidence type="ECO:0000256" key="1">
    <source>
        <dbReference type="ARBA" id="ARBA00000085"/>
    </source>
</evidence>
<dbReference type="InterPro" id="IPR042295">
    <property type="entry name" value="NarX-like_N_sf"/>
</dbReference>
<evidence type="ECO:0000259" key="16">
    <source>
        <dbReference type="PROSITE" id="PS50109"/>
    </source>
</evidence>
<keyword evidence="8 14" id="KW-0547">Nucleotide-binding</keyword>
<evidence type="ECO:0000313" key="19">
    <source>
        <dbReference type="EMBL" id="EDJ93257.1"/>
    </source>
</evidence>
<gene>
    <name evidence="19" type="ORF">CGSHi3655_01809</name>
    <name evidence="18" type="ORF">KRLU3655_LOCUS822</name>
</gene>
<dbReference type="EMBL" id="OV040719">
    <property type="protein sequence ID" value="CAH0450746.1"/>
    <property type="molecule type" value="Genomic_DNA"/>
</dbReference>
<dbReference type="CDD" id="cd22899">
    <property type="entry name" value="NarQ_sensor"/>
    <property type="match status" value="1"/>
</dbReference>
<dbReference type="Gene3D" id="1.20.5.1930">
    <property type="match status" value="1"/>
</dbReference>
<evidence type="ECO:0000256" key="8">
    <source>
        <dbReference type="ARBA" id="ARBA00022741"/>
    </source>
</evidence>
<dbReference type="Pfam" id="PF13675">
    <property type="entry name" value="PilJ"/>
    <property type="match status" value="1"/>
</dbReference>
<feature type="transmembrane region" description="Helical" evidence="15">
    <location>
        <begin position="12"/>
        <end position="33"/>
    </location>
</feature>
<accession>A0A0H3PEH3</accession>
<comment type="catalytic activity">
    <reaction evidence="1 14">
        <text>ATP + protein L-histidine = ADP + protein N-phospho-L-histidine.</text>
        <dbReference type="EC" id="2.7.13.3"/>
    </reaction>
</comment>
<dbReference type="InterPro" id="IPR036890">
    <property type="entry name" value="HATPase_C_sf"/>
</dbReference>
<dbReference type="InterPro" id="IPR016380">
    <property type="entry name" value="Sig_transdc_His_kin_NarX/NarQ"/>
</dbReference>
<comment type="subcellular location">
    <subcellularLocation>
        <location evidence="2">Cell inner membrane</location>
        <topology evidence="2">Multi-pass membrane protein</topology>
    </subcellularLocation>
</comment>
<evidence type="ECO:0000256" key="10">
    <source>
        <dbReference type="ARBA" id="ARBA00022840"/>
    </source>
</evidence>
<dbReference type="PROSITE" id="PS50885">
    <property type="entry name" value="HAMP"/>
    <property type="match status" value="1"/>
</dbReference>
<dbReference type="SMART" id="SM00387">
    <property type="entry name" value="HATPase_c"/>
    <property type="match status" value="1"/>
</dbReference>
<dbReference type="GO" id="GO:0005524">
    <property type="term" value="F:ATP binding"/>
    <property type="evidence" value="ECO:0007669"/>
    <property type="project" value="UniProtKB-UniRule"/>
</dbReference>
<keyword evidence="7 15" id="KW-0812">Transmembrane</keyword>
<evidence type="ECO:0000313" key="20">
    <source>
        <dbReference type="Proteomes" id="UP000003185"/>
    </source>
</evidence>
<evidence type="ECO:0000256" key="5">
    <source>
        <dbReference type="ARBA" id="ARBA00022553"/>
    </source>
</evidence>
<dbReference type="EC" id="2.7.13.3" evidence="14"/>
<dbReference type="Gene3D" id="1.20.120.960">
    <property type="entry name" value="Histidine kinase NarX, sensor domain"/>
    <property type="match status" value="1"/>
</dbReference>
<keyword evidence="6 14" id="KW-0808">Transferase</keyword>
<dbReference type="Pfam" id="PF07730">
    <property type="entry name" value="HisKA_3"/>
    <property type="match status" value="1"/>
</dbReference>
<keyword evidence="11 15" id="KW-1133">Transmembrane helix</keyword>
<dbReference type="Gene3D" id="6.10.340.10">
    <property type="match status" value="1"/>
</dbReference>
<sequence length="567" mass="65174">MYTKGSVSTRIAKYLFIILIVAGVISSLSLAIMSSNKYDAEAINISGSLRMQSYRLLYEMQDQPGSVETNLRRYHISLHSSALLEVQNQFFTPNVLKHSYQNILQRWTNMEKYARQQDVKNYSKQLTNYVADVDYFVFELQRFSEQKWILGVSVLGFAMLLILLMVSYVIWYTNREVVKPLHLMTKASMQVQMRQFNHIPLDTRKQNELGTLARVFTQMSTELGQLYSRLEEAVNEKTQKLRQTNRTLSTLYQSAQLLNTNTINDKILNQVLHYIFISDHLNFVKVEVMGAEHWDITLGKQDANNELQIETLSVDNEELGVLSWQAGLPCPDPRIMQNLAQMLARALYFHKNLRQKEQILLMEERSIIARELHDSLAQVLSFLQIQLTLLKHNLKKEDEQSKEKSLAIIANFEQALSGGYAQLRELLATFRLTIQEANLQLALKQVIDSLRSQTTMQMNVNCQLPSQSLNPQQLVHVLQIVREATTNAIKHSQGTVIEISARINAEGEYEILVEDDGVGIPNLEEPEGHYGLNIMAERCRQLNAQLHIHRREQGGTQVKITLPHTLY</sequence>
<keyword evidence="3 14" id="KW-1003">Cell membrane</keyword>
<proteinExistence type="predicted"/>
<dbReference type="InterPro" id="IPR029095">
    <property type="entry name" value="NarX-like_N"/>
</dbReference>
<dbReference type="Pfam" id="PF00672">
    <property type="entry name" value="HAMP"/>
    <property type="match status" value="1"/>
</dbReference>
<keyword evidence="5" id="KW-0597">Phosphoprotein</keyword>
<dbReference type="InterPro" id="IPR011712">
    <property type="entry name" value="Sig_transdc_His_kin_sub3_dim/P"/>
</dbReference>
<evidence type="ECO:0000256" key="15">
    <source>
        <dbReference type="SAM" id="Phobius"/>
    </source>
</evidence>
<dbReference type="InterPro" id="IPR050482">
    <property type="entry name" value="Sensor_HK_TwoCompSys"/>
</dbReference>
<evidence type="ECO:0000256" key="4">
    <source>
        <dbReference type="ARBA" id="ARBA00022519"/>
    </source>
</evidence>
<dbReference type="GO" id="GO:0046983">
    <property type="term" value="F:protein dimerization activity"/>
    <property type="evidence" value="ECO:0007669"/>
    <property type="project" value="UniProtKB-UniRule"/>
</dbReference>
<dbReference type="Gene3D" id="3.30.565.10">
    <property type="entry name" value="Histidine kinase-like ATPase, C-terminal domain"/>
    <property type="match status" value="1"/>
</dbReference>
<keyword evidence="10 14" id="KW-0067">ATP-binding</keyword>
<evidence type="ECO:0000256" key="14">
    <source>
        <dbReference type="PIRNR" id="PIRNR003167"/>
    </source>
</evidence>
<dbReference type="CDD" id="cd16917">
    <property type="entry name" value="HATPase_UhpB-NarQ-NarX-like"/>
    <property type="match status" value="1"/>
</dbReference>
<reference evidence="18" key="3">
    <citation type="submission" date="2024-01" db="EMBL/GenBank/DDBJ databases">
        <authorList>
            <person name="Riesbeck K."/>
        </authorList>
    </citation>
    <scope>NUCLEOTIDE SEQUENCE</scope>
    <source>
        <strain evidence="18">3655</strain>
    </source>
</reference>
<evidence type="ECO:0000256" key="3">
    <source>
        <dbReference type="ARBA" id="ARBA00022475"/>
    </source>
</evidence>
<evidence type="ECO:0000256" key="12">
    <source>
        <dbReference type="ARBA" id="ARBA00023012"/>
    </source>
</evidence>
<dbReference type="InterPro" id="IPR003594">
    <property type="entry name" value="HATPase_dom"/>
</dbReference>
<dbReference type="EMBL" id="AAZF01000002">
    <property type="protein sequence ID" value="EDJ93257.1"/>
    <property type="molecule type" value="Genomic_DNA"/>
</dbReference>
<evidence type="ECO:0000313" key="18">
    <source>
        <dbReference type="EMBL" id="CAH0450746.1"/>
    </source>
</evidence>
<keyword evidence="12 14" id="KW-0902">Two-component regulatory system</keyword>
<evidence type="ECO:0000256" key="7">
    <source>
        <dbReference type="ARBA" id="ARBA00022692"/>
    </source>
</evidence>
<dbReference type="InterPro" id="IPR003660">
    <property type="entry name" value="HAMP_dom"/>
</dbReference>
<dbReference type="PANTHER" id="PTHR24421">
    <property type="entry name" value="NITRATE/NITRITE SENSOR PROTEIN NARX-RELATED"/>
    <property type="match status" value="1"/>
</dbReference>
<evidence type="ECO:0000259" key="17">
    <source>
        <dbReference type="PROSITE" id="PS50885"/>
    </source>
</evidence>
<feature type="domain" description="HAMP" evidence="17">
    <location>
        <begin position="175"/>
        <end position="228"/>
    </location>
</feature>
<keyword evidence="13 14" id="KW-0472">Membrane</keyword>
<dbReference type="PANTHER" id="PTHR24421:SF10">
    <property type="entry name" value="NITRATE_NITRITE SENSOR PROTEIN NARQ"/>
    <property type="match status" value="1"/>
</dbReference>
<name>A0A0H3PEH3_HAEI3</name>
<feature type="transmembrane region" description="Helical" evidence="15">
    <location>
        <begin position="148"/>
        <end position="171"/>
    </location>
</feature>
<dbReference type="CDD" id="cd06225">
    <property type="entry name" value="HAMP"/>
    <property type="match status" value="1"/>
</dbReference>
<dbReference type="NCBIfam" id="NF008184">
    <property type="entry name" value="PRK10935.1"/>
    <property type="match status" value="1"/>
</dbReference>
<keyword evidence="9 14" id="KW-0418">Kinase</keyword>
<dbReference type="GO" id="GO:0005886">
    <property type="term" value="C:plasma membrane"/>
    <property type="evidence" value="ECO:0007669"/>
    <property type="project" value="UniProtKB-SubCell"/>
</dbReference>
<dbReference type="PIRSF" id="PIRSF003167">
    <property type="entry name" value="STHK_NarX/NarQ"/>
    <property type="match status" value="1"/>
</dbReference>
<dbReference type="SMART" id="SM00304">
    <property type="entry name" value="HAMP"/>
    <property type="match status" value="1"/>
</dbReference>
<evidence type="ECO:0000256" key="2">
    <source>
        <dbReference type="ARBA" id="ARBA00004429"/>
    </source>
</evidence>
<dbReference type="GO" id="GO:0000155">
    <property type="term" value="F:phosphorelay sensor kinase activity"/>
    <property type="evidence" value="ECO:0007669"/>
    <property type="project" value="UniProtKB-UniRule"/>
</dbReference>
<protein>
    <recommendedName>
        <fullName evidence="14">Sensor protein</fullName>
        <ecNumber evidence="14">2.7.13.3</ecNumber>
    </recommendedName>
</protein>
<evidence type="ECO:0000256" key="9">
    <source>
        <dbReference type="ARBA" id="ARBA00022777"/>
    </source>
</evidence>
<dbReference type="AlphaFoldDB" id="A0A0H3PEH3"/>
<dbReference type="SUPFAM" id="SSF55874">
    <property type="entry name" value="ATPase domain of HSP90 chaperone/DNA topoisomerase II/histidine kinase"/>
    <property type="match status" value="1"/>
</dbReference>
<dbReference type="RefSeq" id="WP_005656210.1">
    <property type="nucleotide sequence ID" value="NZ_AAZF01000002.1"/>
</dbReference>
<keyword evidence="4 14" id="KW-0997">Cell inner membrane</keyword>
<dbReference type="Pfam" id="PF02518">
    <property type="entry name" value="HATPase_c"/>
    <property type="match status" value="1"/>
</dbReference>
<reference evidence="19 20" key="1">
    <citation type="journal article" date="2007" name="Genome Biol.">
        <title>Characterization and modeling of the Haemophilus influenzae core and supragenomes based on the complete genomic sequences of Rd and 12 clinical nontypeable strains.</title>
        <authorList>
            <person name="Hogg J.S."/>
            <person name="Hu F.Z."/>
            <person name="Janto B."/>
            <person name="Boissy R."/>
            <person name="Hayes J."/>
            <person name="Keefe R."/>
            <person name="Post J.C."/>
            <person name="Ehrlich G.D."/>
        </authorList>
    </citation>
    <scope>NUCLEOTIDE SEQUENCE [LARGE SCALE GENOMIC DNA]</scope>
    <source>
        <strain evidence="19">3655</strain>
        <strain evidence="20">NTHi 3655</strain>
    </source>
</reference>
<feature type="domain" description="Histidine kinase" evidence="16">
    <location>
        <begin position="367"/>
        <end position="566"/>
    </location>
</feature>
<dbReference type="PROSITE" id="PS50109">
    <property type="entry name" value="HIS_KIN"/>
    <property type="match status" value="1"/>
</dbReference>
<evidence type="ECO:0000256" key="6">
    <source>
        <dbReference type="ARBA" id="ARBA00022679"/>
    </source>
</evidence>
<dbReference type="Proteomes" id="UP000837958">
    <property type="component" value="Chromosome"/>
</dbReference>
<evidence type="ECO:0000313" key="21">
    <source>
        <dbReference type="Proteomes" id="UP000837958"/>
    </source>
</evidence>
<dbReference type="InterPro" id="IPR005467">
    <property type="entry name" value="His_kinase_dom"/>
</dbReference>
<dbReference type="Proteomes" id="UP000003185">
    <property type="component" value="Unassembled WGS sequence"/>
</dbReference>
<organism evidence="19 20">
    <name type="scientific">Haemophilus influenzae (strain NTHi 3655)</name>
    <dbReference type="NCBI Taxonomy" id="375177"/>
    <lineage>
        <taxon>Bacteria</taxon>
        <taxon>Pseudomonadati</taxon>
        <taxon>Pseudomonadota</taxon>
        <taxon>Gammaproteobacteria</taxon>
        <taxon>Pasteurellales</taxon>
        <taxon>Pasteurellaceae</taxon>
        <taxon>Haemophilus</taxon>
    </lineage>
</organism>